<reference evidence="2 3" key="1">
    <citation type="submission" date="2018-09" db="EMBL/GenBank/DDBJ databases">
        <authorList>
            <person name="Zeman M."/>
            <person name="Pardy F."/>
        </authorList>
    </citation>
    <scope>NUCLEOTIDE SEQUENCE [LARGE SCALE GENOMIC DNA]</scope>
    <source>
        <strain evidence="2 3">CCM 8852</strain>
    </source>
</reference>
<name>A0A418R7K6_9BACT</name>
<accession>A0A418R7K6</accession>
<gene>
    <name evidence="2" type="ORF">D0T11_02215</name>
</gene>
<evidence type="ECO:0000313" key="2">
    <source>
        <dbReference type="EMBL" id="RIY13271.1"/>
    </source>
</evidence>
<organism evidence="2 3">
    <name type="scientific">Hymenobacter rubripertinctus</name>
    <dbReference type="NCBI Taxonomy" id="2029981"/>
    <lineage>
        <taxon>Bacteria</taxon>
        <taxon>Pseudomonadati</taxon>
        <taxon>Bacteroidota</taxon>
        <taxon>Cytophagia</taxon>
        <taxon>Cytophagales</taxon>
        <taxon>Hymenobacteraceae</taxon>
        <taxon>Hymenobacter</taxon>
    </lineage>
</organism>
<dbReference type="EMBL" id="QYCN01000003">
    <property type="protein sequence ID" value="RIY13271.1"/>
    <property type="molecule type" value="Genomic_DNA"/>
</dbReference>
<dbReference type="AlphaFoldDB" id="A0A418R7K6"/>
<keyword evidence="3" id="KW-1185">Reference proteome</keyword>
<evidence type="ECO:0000313" key="3">
    <source>
        <dbReference type="Proteomes" id="UP000284250"/>
    </source>
</evidence>
<dbReference type="Proteomes" id="UP000284250">
    <property type="component" value="Unassembled WGS sequence"/>
</dbReference>
<reference evidence="2 3" key="2">
    <citation type="submission" date="2019-01" db="EMBL/GenBank/DDBJ databases">
        <title>Hymenobacter humicola sp. nov., isolated from soils in Antarctica.</title>
        <authorList>
            <person name="Sedlacek I."/>
            <person name="Holochova P."/>
            <person name="Kralova S."/>
            <person name="Pantucek R."/>
            <person name="Stankova E."/>
            <person name="Vrbovska V."/>
            <person name="Kristofova L."/>
            <person name="Svec P."/>
            <person name="Busse H.-J."/>
        </authorList>
    </citation>
    <scope>NUCLEOTIDE SEQUENCE [LARGE SCALE GENOMIC DNA]</scope>
    <source>
        <strain evidence="2 3">CCM 8852</strain>
    </source>
</reference>
<proteinExistence type="predicted"/>
<feature type="region of interest" description="Disordered" evidence="1">
    <location>
        <begin position="1"/>
        <end position="35"/>
    </location>
</feature>
<evidence type="ECO:0000256" key="1">
    <source>
        <dbReference type="SAM" id="MobiDB-lite"/>
    </source>
</evidence>
<comment type="caution">
    <text evidence="2">The sequence shown here is derived from an EMBL/GenBank/DDBJ whole genome shotgun (WGS) entry which is preliminary data.</text>
</comment>
<sequence length="97" mass="9375">MTAHQFAIGDPVSFNDPNGDRYEAPNNGGGMGNYDNSSGGGFGGMGGAKRGYGGSPVNDWGSGFYGGGGNGLGGGGAYIGGAHDDDIRAGIALASGI</sequence>
<protein>
    <submittedName>
        <fullName evidence="2">Uncharacterized protein</fullName>
    </submittedName>
</protein>